<dbReference type="GO" id="GO:0005524">
    <property type="term" value="F:ATP binding"/>
    <property type="evidence" value="ECO:0007669"/>
    <property type="project" value="UniProtKB-KW"/>
</dbReference>
<accession>A0A2R6QDA9</accession>
<dbReference type="STRING" id="1590841.A0A2R6QDA9"/>
<evidence type="ECO:0000256" key="3">
    <source>
        <dbReference type="ARBA" id="ARBA00022516"/>
    </source>
</evidence>
<comment type="pathway">
    <text evidence="1">Glycolipid biosynthesis; lipid IV(A) biosynthesis; lipid IV(A) from (3R)-3-hydroxytetradecanoyl-[acyl-carrier-protein] and UDP-N-acetyl-alpha-D-glucosamine: step 6/6.</text>
</comment>
<reference evidence="10 11" key="1">
    <citation type="submission" date="2017-07" db="EMBL/GenBank/DDBJ databases">
        <title>An improved, manually edited Actinidia chinensis var. chinensis (kiwifruit) genome highlights the challenges associated with draft genomes and gene prediction in plants.</title>
        <authorList>
            <person name="Pilkington S."/>
            <person name="Crowhurst R."/>
            <person name="Hilario E."/>
            <person name="Nardozza S."/>
            <person name="Fraser L."/>
            <person name="Peng Y."/>
            <person name="Gunaseelan K."/>
            <person name="Simpson R."/>
            <person name="Tahir J."/>
            <person name="Deroles S."/>
            <person name="Templeton K."/>
            <person name="Luo Z."/>
            <person name="Davy M."/>
            <person name="Cheng C."/>
            <person name="Mcneilage M."/>
            <person name="Scaglione D."/>
            <person name="Liu Y."/>
            <person name="Zhang Q."/>
            <person name="Datson P."/>
            <person name="De Silva N."/>
            <person name="Gardiner S."/>
            <person name="Bassett H."/>
            <person name="Chagne D."/>
            <person name="Mccallum J."/>
            <person name="Dzierzon H."/>
            <person name="Deng C."/>
            <person name="Wang Y.-Y."/>
            <person name="Barron N."/>
            <person name="Manako K."/>
            <person name="Bowen J."/>
            <person name="Foster T."/>
            <person name="Erridge Z."/>
            <person name="Tiffin H."/>
            <person name="Waite C."/>
            <person name="Davies K."/>
            <person name="Grierson E."/>
            <person name="Laing W."/>
            <person name="Kirk R."/>
            <person name="Chen X."/>
            <person name="Wood M."/>
            <person name="Montefiori M."/>
            <person name="Brummell D."/>
            <person name="Schwinn K."/>
            <person name="Catanach A."/>
            <person name="Fullerton C."/>
            <person name="Li D."/>
            <person name="Meiyalaghan S."/>
            <person name="Nieuwenhuizen N."/>
            <person name="Read N."/>
            <person name="Prakash R."/>
            <person name="Hunter D."/>
            <person name="Zhang H."/>
            <person name="Mckenzie M."/>
            <person name="Knabel M."/>
            <person name="Harris A."/>
            <person name="Allan A."/>
            <person name="Chen A."/>
            <person name="Janssen B."/>
            <person name="Plunkett B."/>
            <person name="Dwamena C."/>
            <person name="Voogd C."/>
            <person name="Leif D."/>
            <person name="Lafferty D."/>
            <person name="Souleyre E."/>
            <person name="Varkonyi-Gasic E."/>
            <person name="Gambi F."/>
            <person name="Hanley J."/>
            <person name="Yao J.-L."/>
            <person name="Cheung J."/>
            <person name="David K."/>
            <person name="Warren B."/>
            <person name="Marsh K."/>
            <person name="Snowden K."/>
            <person name="Lin-Wang K."/>
            <person name="Brian L."/>
            <person name="Martinez-Sanchez M."/>
            <person name="Wang M."/>
            <person name="Ileperuma N."/>
            <person name="Macnee N."/>
            <person name="Campin R."/>
            <person name="Mcatee P."/>
            <person name="Drummond R."/>
            <person name="Espley R."/>
            <person name="Ireland H."/>
            <person name="Wu R."/>
            <person name="Atkinson R."/>
            <person name="Karunairetnam S."/>
            <person name="Bulley S."/>
            <person name="Chunkath S."/>
            <person name="Hanley Z."/>
            <person name="Storey R."/>
            <person name="Thrimawithana A."/>
            <person name="Thomson S."/>
            <person name="David C."/>
            <person name="Testolin R."/>
        </authorList>
    </citation>
    <scope>NUCLEOTIDE SEQUENCE [LARGE SCALE GENOMIC DNA]</scope>
    <source>
        <strain evidence="11">cv. Red5</strain>
        <tissue evidence="10">Young leaf</tissue>
    </source>
</reference>
<dbReference type="PANTHER" id="PTHR42724:SF1">
    <property type="entry name" value="TETRAACYLDISACCHARIDE 4'-KINASE, MITOCHONDRIAL-RELATED"/>
    <property type="match status" value="1"/>
</dbReference>
<keyword evidence="9" id="KW-0443">Lipid metabolism</keyword>
<dbReference type="OMA" id="RAFPDHH"/>
<dbReference type="InterPro" id="IPR003758">
    <property type="entry name" value="LpxK"/>
</dbReference>
<protein>
    <recommendedName>
        <fullName evidence="2">tetraacyldisaccharide 4'-kinase</fullName>
        <ecNumber evidence="2">2.7.1.130</ecNumber>
    </recommendedName>
</protein>
<dbReference type="UniPathway" id="UPA00359">
    <property type="reaction ID" value="UER00482"/>
</dbReference>
<evidence type="ECO:0000256" key="7">
    <source>
        <dbReference type="ARBA" id="ARBA00022777"/>
    </source>
</evidence>
<dbReference type="EMBL" id="NKQK01000017">
    <property type="protein sequence ID" value="PSS06128.1"/>
    <property type="molecule type" value="Genomic_DNA"/>
</dbReference>
<proteinExistence type="inferred from homology"/>
<evidence type="ECO:0000256" key="1">
    <source>
        <dbReference type="ARBA" id="ARBA00004870"/>
    </source>
</evidence>
<dbReference type="HAMAP" id="MF_00409">
    <property type="entry name" value="LpxK"/>
    <property type="match status" value="1"/>
</dbReference>
<dbReference type="GO" id="GO:0016020">
    <property type="term" value="C:membrane"/>
    <property type="evidence" value="ECO:0007669"/>
    <property type="project" value="GOC"/>
</dbReference>
<dbReference type="PANTHER" id="PTHR42724">
    <property type="entry name" value="TETRAACYLDISACCHARIDE 4'-KINASE"/>
    <property type="match status" value="1"/>
</dbReference>
<keyword evidence="8" id="KW-0067">ATP-binding</keyword>
<evidence type="ECO:0000256" key="8">
    <source>
        <dbReference type="ARBA" id="ARBA00022840"/>
    </source>
</evidence>
<name>A0A2R6QDA9_ACTCC</name>
<evidence type="ECO:0000313" key="11">
    <source>
        <dbReference type="Proteomes" id="UP000241394"/>
    </source>
</evidence>
<dbReference type="NCBIfam" id="TIGR00682">
    <property type="entry name" value="lpxK"/>
    <property type="match status" value="1"/>
</dbReference>
<dbReference type="FunCoup" id="A0A2R6QDA9">
    <property type="interactions" value="10"/>
</dbReference>
<evidence type="ECO:0000256" key="6">
    <source>
        <dbReference type="ARBA" id="ARBA00022741"/>
    </source>
</evidence>
<evidence type="ECO:0000313" key="10">
    <source>
        <dbReference type="EMBL" id="PSS06128.1"/>
    </source>
</evidence>
<dbReference type="GO" id="GO:0009029">
    <property type="term" value="F:lipid-A 4'-kinase activity"/>
    <property type="evidence" value="ECO:0007669"/>
    <property type="project" value="UniProtKB-EC"/>
</dbReference>
<dbReference type="GO" id="GO:2001289">
    <property type="term" value="P:lipid X metabolic process"/>
    <property type="evidence" value="ECO:0007669"/>
    <property type="project" value="EnsemblPlants"/>
</dbReference>
<organism evidence="10 11">
    <name type="scientific">Actinidia chinensis var. chinensis</name>
    <name type="common">Chinese soft-hair kiwi</name>
    <dbReference type="NCBI Taxonomy" id="1590841"/>
    <lineage>
        <taxon>Eukaryota</taxon>
        <taxon>Viridiplantae</taxon>
        <taxon>Streptophyta</taxon>
        <taxon>Embryophyta</taxon>
        <taxon>Tracheophyta</taxon>
        <taxon>Spermatophyta</taxon>
        <taxon>Magnoliopsida</taxon>
        <taxon>eudicotyledons</taxon>
        <taxon>Gunneridae</taxon>
        <taxon>Pentapetalae</taxon>
        <taxon>asterids</taxon>
        <taxon>Ericales</taxon>
        <taxon>Actinidiaceae</taxon>
        <taxon>Actinidia</taxon>
    </lineage>
</organism>
<keyword evidence="5" id="KW-0808">Transferase</keyword>
<keyword evidence="4" id="KW-0441">Lipid A biosynthesis</keyword>
<dbReference type="InParanoid" id="A0A2R6QDA9"/>
<evidence type="ECO:0000256" key="2">
    <source>
        <dbReference type="ARBA" id="ARBA00012071"/>
    </source>
</evidence>
<evidence type="ECO:0000256" key="4">
    <source>
        <dbReference type="ARBA" id="ARBA00022556"/>
    </source>
</evidence>
<dbReference type="GO" id="GO:0009245">
    <property type="term" value="P:lipid A biosynthetic process"/>
    <property type="evidence" value="ECO:0007669"/>
    <property type="project" value="UniProtKB-KW"/>
</dbReference>
<keyword evidence="6" id="KW-0547">Nucleotide-binding</keyword>
<sequence>MLTGFFRCVCCSMEKLRRLVNQIAQTPPSDRRSTLSPLQLSLIPLLSFASSLYTIALFLRCSAYHLGLRRQQRLPVPVISVGNLTWGGNGKTPMVEFIARWLADSGISPLILTRGYAGGDEAKMLQRHLLGTSAKVGVGANRAAIAAGFLERYGYMDPHIGSCFGRHCSDQKRGRNSELDKIGAAILDDGMQHLSLWRDLEIVMVNGMNPWGNQQLIPLGPLREPLAALLRAGVVVVHHADLASDHKLNVIESTLRKLKESLPIFFTRMAPSYFFKVEDTSYKLPLRTVYNMVVLCVSAIGFANAFVQGIEKIGPLHVDRLDFSDHHLFQVEDMEMISTRLQKLKAKFGSKPIVIFTEKDYYREPGILKHLDTFEVLILCSELQIVPRWGHTEDSYTNLLRRLLEAKLSKT</sequence>
<gene>
    <name evidence="10" type="ORF">CEY00_Acc19401</name>
</gene>
<dbReference type="AlphaFoldDB" id="A0A2R6QDA9"/>
<dbReference type="GO" id="GO:0005739">
    <property type="term" value="C:mitochondrion"/>
    <property type="evidence" value="ECO:0007669"/>
    <property type="project" value="EnsemblPlants"/>
</dbReference>
<reference evidence="11" key="2">
    <citation type="journal article" date="2018" name="BMC Genomics">
        <title>A manually annotated Actinidia chinensis var. chinensis (kiwifruit) genome highlights the challenges associated with draft genomes and gene prediction in plants.</title>
        <authorList>
            <person name="Pilkington S.M."/>
            <person name="Crowhurst R."/>
            <person name="Hilario E."/>
            <person name="Nardozza S."/>
            <person name="Fraser L."/>
            <person name="Peng Y."/>
            <person name="Gunaseelan K."/>
            <person name="Simpson R."/>
            <person name="Tahir J."/>
            <person name="Deroles S.C."/>
            <person name="Templeton K."/>
            <person name="Luo Z."/>
            <person name="Davy M."/>
            <person name="Cheng C."/>
            <person name="McNeilage M."/>
            <person name="Scaglione D."/>
            <person name="Liu Y."/>
            <person name="Zhang Q."/>
            <person name="Datson P."/>
            <person name="De Silva N."/>
            <person name="Gardiner S.E."/>
            <person name="Bassett H."/>
            <person name="Chagne D."/>
            <person name="McCallum J."/>
            <person name="Dzierzon H."/>
            <person name="Deng C."/>
            <person name="Wang Y.Y."/>
            <person name="Barron L."/>
            <person name="Manako K."/>
            <person name="Bowen J."/>
            <person name="Foster T.M."/>
            <person name="Erridge Z.A."/>
            <person name="Tiffin H."/>
            <person name="Waite C.N."/>
            <person name="Davies K.M."/>
            <person name="Grierson E.P."/>
            <person name="Laing W.A."/>
            <person name="Kirk R."/>
            <person name="Chen X."/>
            <person name="Wood M."/>
            <person name="Montefiori M."/>
            <person name="Brummell D.A."/>
            <person name="Schwinn K.E."/>
            <person name="Catanach A."/>
            <person name="Fullerton C."/>
            <person name="Li D."/>
            <person name="Meiyalaghan S."/>
            <person name="Nieuwenhuizen N."/>
            <person name="Read N."/>
            <person name="Prakash R."/>
            <person name="Hunter D."/>
            <person name="Zhang H."/>
            <person name="McKenzie M."/>
            <person name="Knabel M."/>
            <person name="Harris A."/>
            <person name="Allan A.C."/>
            <person name="Gleave A."/>
            <person name="Chen A."/>
            <person name="Janssen B.J."/>
            <person name="Plunkett B."/>
            <person name="Ampomah-Dwamena C."/>
            <person name="Voogd C."/>
            <person name="Leif D."/>
            <person name="Lafferty D."/>
            <person name="Souleyre E.J.F."/>
            <person name="Varkonyi-Gasic E."/>
            <person name="Gambi F."/>
            <person name="Hanley J."/>
            <person name="Yao J.L."/>
            <person name="Cheung J."/>
            <person name="David K.M."/>
            <person name="Warren B."/>
            <person name="Marsh K."/>
            <person name="Snowden K.C."/>
            <person name="Lin-Wang K."/>
            <person name="Brian L."/>
            <person name="Martinez-Sanchez M."/>
            <person name="Wang M."/>
            <person name="Ileperuma N."/>
            <person name="Macnee N."/>
            <person name="Campin R."/>
            <person name="McAtee P."/>
            <person name="Drummond R.S.M."/>
            <person name="Espley R.V."/>
            <person name="Ireland H.S."/>
            <person name="Wu R."/>
            <person name="Atkinson R.G."/>
            <person name="Karunairetnam S."/>
            <person name="Bulley S."/>
            <person name="Chunkath S."/>
            <person name="Hanley Z."/>
            <person name="Storey R."/>
            <person name="Thrimawithana A.H."/>
            <person name="Thomson S."/>
            <person name="David C."/>
            <person name="Testolin R."/>
            <person name="Huang H."/>
            <person name="Hellens R.P."/>
            <person name="Schaffer R.J."/>
        </authorList>
    </citation>
    <scope>NUCLEOTIDE SEQUENCE [LARGE SCALE GENOMIC DNA]</scope>
    <source>
        <strain evidence="11">cv. Red5</strain>
    </source>
</reference>
<keyword evidence="11" id="KW-1185">Reference proteome</keyword>
<evidence type="ECO:0000256" key="9">
    <source>
        <dbReference type="ARBA" id="ARBA00023098"/>
    </source>
</evidence>
<evidence type="ECO:0000256" key="5">
    <source>
        <dbReference type="ARBA" id="ARBA00022679"/>
    </source>
</evidence>
<comment type="caution">
    <text evidence="10">The sequence shown here is derived from an EMBL/GenBank/DDBJ whole genome shotgun (WGS) entry which is preliminary data.</text>
</comment>
<dbReference type="Pfam" id="PF02606">
    <property type="entry name" value="LpxK"/>
    <property type="match status" value="1"/>
</dbReference>
<dbReference type="EC" id="2.7.1.130" evidence="2"/>
<keyword evidence="3" id="KW-0444">Lipid biosynthesis</keyword>
<dbReference type="OrthoDB" id="10266567at2759"/>
<dbReference type="Gramene" id="PSS06128">
    <property type="protein sequence ID" value="PSS06128"/>
    <property type="gene ID" value="CEY00_Acc19401"/>
</dbReference>
<keyword evidence="7 10" id="KW-0418">Kinase</keyword>
<dbReference type="Proteomes" id="UP000241394">
    <property type="component" value="Chromosome LG17"/>
</dbReference>